<feature type="transmembrane region" description="Helical" evidence="2">
    <location>
        <begin position="61"/>
        <end position="82"/>
    </location>
</feature>
<dbReference type="InterPro" id="IPR028227">
    <property type="entry name" value="UPF0449"/>
</dbReference>
<keyword evidence="2" id="KW-0812">Transmembrane</keyword>
<protein>
    <submittedName>
        <fullName evidence="3">Uncharacterized protein</fullName>
    </submittedName>
</protein>
<dbReference type="PANTHER" id="PTHR34766">
    <property type="entry name" value="UPF0449 PROTEIN C19ORF25"/>
    <property type="match status" value="1"/>
</dbReference>
<name>G3MMI8_AMBMU</name>
<comment type="similarity">
    <text evidence="1">Belongs to the UPF0449 family.</text>
</comment>
<keyword evidence="2" id="KW-0472">Membrane</keyword>
<dbReference type="Pfam" id="PF15136">
    <property type="entry name" value="UPF0449"/>
    <property type="match status" value="1"/>
</dbReference>
<reference evidence="3" key="1">
    <citation type="journal article" date="2011" name="PLoS ONE">
        <title>A deep insight into the sialotranscriptome of the gulf coast tick, Amblyomma maculatum.</title>
        <authorList>
            <person name="Karim S."/>
            <person name="Singh P."/>
            <person name="Ribeiro J.M."/>
        </authorList>
    </citation>
    <scope>NUCLEOTIDE SEQUENCE</scope>
    <source>
        <tissue evidence="3">Salivary gland</tissue>
    </source>
</reference>
<dbReference type="PANTHER" id="PTHR34766:SF1">
    <property type="entry name" value="UPF0449 PROTEIN C19ORF25"/>
    <property type="match status" value="1"/>
</dbReference>
<accession>G3MMI8</accession>
<organism evidence="3">
    <name type="scientific">Amblyomma maculatum</name>
    <name type="common">Gulf Coast tick</name>
    <dbReference type="NCBI Taxonomy" id="34609"/>
    <lineage>
        <taxon>Eukaryota</taxon>
        <taxon>Metazoa</taxon>
        <taxon>Ecdysozoa</taxon>
        <taxon>Arthropoda</taxon>
        <taxon>Chelicerata</taxon>
        <taxon>Arachnida</taxon>
        <taxon>Acari</taxon>
        <taxon>Parasitiformes</taxon>
        <taxon>Ixodida</taxon>
        <taxon>Ixodoidea</taxon>
        <taxon>Ixodidae</taxon>
        <taxon>Amblyomminae</taxon>
        <taxon>Amblyomma</taxon>
    </lineage>
</organism>
<evidence type="ECO:0000256" key="1">
    <source>
        <dbReference type="ARBA" id="ARBA00006137"/>
    </source>
</evidence>
<proteinExistence type="evidence at transcript level"/>
<keyword evidence="2" id="KW-1133">Transmembrane helix</keyword>
<evidence type="ECO:0000256" key="2">
    <source>
        <dbReference type="SAM" id="Phobius"/>
    </source>
</evidence>
<dbReference type="AlphaFoldDB" id="G3MMI8"/>
<evidence type="ECO:0000313" key="3">
    <source>
        <dbReference type="EMBL" id="AEO34706.1"/>
    </source>
</evidence>
<sequence>MMMIASTLSCVCQRLVVRNIVQRFLGTGCSESTGQNGMRYLLLRSARRIFKPWNIARRIRLLLCGPILCSIAATAALAHLVLRGEASLQDCHTSHQRSSLQGGQHEVGEMFRRKPPLPTRPTPPTFEAIQEDLNNASEDVVFTLLPDGSNLEAATESAAASANESDGPMTADAAFLKVKHFMEMSDKIAGLAEVLQKKTEHLKSVRDDLHNEIERVKNSLQNVKP</sequence>
<dbReference type="EMBL" id="JO843089">
    <property type="protein sequence ID" value="AEO34706.1"/>
    <property type="molecule type" value="mRNA"/>
</dbReference>